<dbReference type="Gene3D" id="3.40.50.720">
    <property type="entry name" value="NAD(P)-binding Rossmann-like Domain"/>
    <property type="match status" value="1"/>
</dbReference>
<dbReference type="PANTHER" id="PTHR43377:SF1">
    <property type="entry name" value="BILIVERDIN REDUCTASE A"/>
    <property type="match status" value="1"/>
</dbReference>
<comment type="caution">
    <text evidence="4">The sequence shown here is derived from an EMBL/GenBank/DDBJ whole genome shotgun (WGS) entry which is preliminary data.</text>
</comment>
<dbReference type="SUPFAM" id="SSF51735">
    <property type="entry name" value="NAD(P)-binding Rossmann-fold domains"/>
    <property type="match status" value="1"/>
</dbReference>
<dbReference type="PANTHER" id="PTHR43377">
    <property type="entry name" value="BILIVERDIN REDUCTASE A"/>
    <property type="match status" value="1"/>
</dbReference>
<keyword evidence="5" id="KW-1185">Reference proteome</keyword>
<dbReference type="Pfam" id="PF01408">
    <property type="entry name" value="GFO_IDH_MocA"/>
    <property type="match status" value="1"/>
</dbReference>
<evidence type="ECO:0000313" key="4">
    <source>
        <dbReference type="EMBL" id="MFC4986494.1"/>
    </source>
</evidence>
<reference evidence="4 5" key="1">
    <citation type="journal article" date="2019" name="Int. J. Syst. Evol. Microbiol.">
        <title>The Global Catalogue of Microorganisms (GCM) 10K type strain sequencing project: providing services to taxonomists for standard genome sequencing and annotation.</title>
        <authorList>
            <consortium name="The Broad Institute Genomics Platform"/>
            <consortium name="The Broad Institute Genome Sequencing Center for Infectious Disease"/>
            <person name="Wu L."/>
            <person name="Ma J."/>
        </authorList>
    </citation>
    <scope>NUCLEOTIDE SEQUENCE [LARGE SCALE GENOMIC DNA]</scope>
    <source>
        <strain evidence="4 5">CGMCC 1.15824</strain>
    </source>
</reference>
<feature type="domain" description="Gfo/Idh/MocA-like oxidoreductase N-terminal" evidence="2">
    <location>
        <begin position="2"/>
        <end position="120"/>
    </location>
</feature>
<dbReference type="RefSeq" id="WP_224827978.1">
    <property type="nucleotide sequence ID" value="NZ_JAIVEF010000003.1"/>
</dbReference>
<protein>
    <submittedName>
        <fullName evidence="4">Gfo/Idh/MocA family protein</fullName>
    </submittedName>
</protein>
<dbReference type="AlphaFoldDB" id="A0ABD5QAD9"/>
<evidence type="ECO:0000256" key="1">
    <source>
        <dbReference type="SAM" id="MobiDB-lite"/>
    </source>
</evidence>
<gene>
    <name evidence="4" type="ORF">ACFPFO_01620</name>
</gene>
<dbReference type="Proteomes" id="UP001595925">
    <property type="component" value="Unassembled WGS sequence"/>
</dbReference>
<evidence type="ECO:0000259" key="3">
    <source>
        <dbReference type="Pfam" id="PF22725"/>
    </source>
</evidence>
<feature type="region of interest" description="Disordered" evidence="1">
    <location>
        <begin position="255"/>
        <end position="276"/>
    </location>
</feature>
<dbReference type="Gene3D" id="3.30.360.10">
    <property type="entry name" value="Dihydrodipicolinate Reductase, domain 2"/>
    <property type="match status" value="1"/>
</dbReference>
<dbReference type="InterPro" id="IPR036291">
    <property type="entry name" value="NAD(P)-bd_dom_sf"/>
</dbReference>
<evidence type="ECO:0000259" key="2">
    <source>
        <dbReference type="Pfam" id="PF01408"/>
    </source>
</evidence>
<feature type="domain" description="GFO/IDH/MocA-like oxidoreductase" evidence="3">
    <location>
        <begin position="128"/>
        <end position="244"/>
    </location>
</feature>
<dbReference type="InterPro" id="IPR000683">
    <property type="entry name" value="Gfo/Idh/MocA-like_OxRdtase_N"/>
</dbReference>
<feature type="compositionally biased region" description="Basic and acidic residues" evidence="1">
    <location>
        <begin position="258"/>
        <end position="276"/>
    </location>
</feature>
<accession>A0ABD5QAD9</accession>
<dbReference type="InterPro" id="IPR055170">
    <property type="entry name" value="GFO_IDH_MocA-like_dom"/>
</dbReference>
<name>A0ABD5QAD9_9EURY</name>
<evidence type="ECO:0000313" key="5">
    <source>
        <dbReference type="Proteomes" id="UP001595925"/>
    </source>
</evidence>
<dbReference type="InterPro" id="IPR051450">
    <property type="entry name" value="Gfo/Idh/MocA_Oxidoreductases"/>
</dbReference>
<organism evidence="4 5">
    <name type="scientific">Saliphagus infecundisoli</name>
    <dbReference type="NCBI Taxonomy" id="1849069"/>
    <lineage>
        <taxon>Archaea</taxon>
        <taxon>Methanobacteriati</taxon>
        <taxon>Methanobacteriota</taxon>
        <taxon>Stenosarchaea group</taxon>
        <taxon>Halobacteria</taxon>
        <taxon>Halobacteriales</taxon>
        <taxon>Natrialbaceae</taxon>
        <taxon>Saliphagus</taxon>
    </lineage>
</organism>
<sequence length="328" mass="35881">MLRIGLLGRGFMATVHALRYAEMEDVEVVGVASPSEPREFATDYTENAAAYDDALALYDAEDLDAIDVCTPTHTHRDLVVPAAERGIDVLCEKPLERTMGDASEMVEAAEDAGVTLVPGHTLRFFPEYATVRDRVREGDVGDPGNARTLRQSPYEERPAWFDDDEKSGGALLDLAIHDVDFLRWTLGPVERVFARRKRWDGNEYALATLRFESGAVGHVDARWPNRSDLPFKTAFEIAGPEGLLEFDSEDVAPIEVRSTTESEPSRDPIDEPLEKDPYRLELEAFVASVRGGEPPITADEGLASLAVALAAVESAERGEPVAPAEVGA</sequence>
<proteinExistence type="predicted"/>
<dbReference type="EMBL" id="JBHSJG010000005">
    <property type="protein sequence ID" value="MFC4986494.1"/>
    <property type="molecule type" value="Genomic_DNA"/>
</dbReference>
<dbReference type="Pfam" id="PF22725">
    <property type="entry name" value="GFO_IDH_MocA_C3"/>
    <property type="match status" value="1"/>
</dbReference>
<dbReference type="SUPFAM" id="SSF55347">
    <property type="entry name" value="Glyceraldehyde-3-phosphate dehydrogenase-like, C-terminal domain"/>
    <property type="match status" value="1"/>
</dbReference>